<organism evidence="1 2">
    <name type="scientific">Lysobacter enzymogenes</name>
    <dbReference type="NCBI Taxonomy" id="69"/>
    <lineage>
        <taxon>Bacteria</taxon>
        <taxon>Pseudomonadati</taxon>
        <taxon>Pseudomonadota</taxon>
        <taxon>Gammaproteobacteria</taxon>
        <taxon>Lysobacterales</taxon>
        <taxon>Lysobacteraceae</taxon>
        <taxon>Lysobacter</taxon>
    </lineage>
</organism>
<name>A0A0S2DA30_LYSEN</name>
<evidence type="ECO:0000313" key="1">
    <source>
        <dbReference type="EMBL" id="ALN55406.1"/>
    </source>
</evidence>
<evidence type="ECO:0000313" key="2">
    <source>
        <dbReference type="Proteomes" id="UP000061569"/>
    </source>
</evidence>
<proteinExistence type="predicted"/>
<dbReference type="KEGG" id="lez:GLE_0047"/>
<gene>
    <name evidence="1" type="ORF">GLE_0047</name>
</gene>
<accession>A0A0S2DA30</accession>
<dbReference type="Proteomes" id="UP000061569">
    <property type="component" value="Chromosome"/>
</dbReference>
<dbReference type="PATRIC" id="fig|69.6.peg.54"/>
<dbReference type="AlphaFoldDB" id="A0A0S2DA30"/>
<sequence length="180" mass="20054">MPTYDKNPTPKQRYDVTVVIENAPGPFAVVHGAVQYDIANMDCLPPAESFSGAQTTPISTFVPIVLKRVNDTTFEGQFALDELVDGDYFGRGICHFKPIGPSFSLKASQAAGDTKFVASRWANELEQADQLTTYYWRASYPRHAKIEDYSDLGSSSPDEYKESVRSELFSVSVRTRKVPE</sequence>
<dbReference type="EMBL" id="CP013140">
    <property type="protein sequence ID" value="ALN55406.1"/>
    <property type="molecule type" value="Genomic_DNA"/>
</dbReference>
<reference evidence="1 2" key="1">
    <citation type="submission" date="2015-11" db="EMBL/GenBank/DDBJ databases">
        <title>Genome sequences of Lysobacter enzymogenes strain C3 and Lysobacter antibioticus ATCC 29479.</title>
        <authorList>
            <person name="Kobayashi D.Y."/>
        </authorList>
    </citation>
    <scope>NUCLEOTIDE SEQUENCE [LARGE SCALE GENOMIC DNA]</scope>
    <source>
        <strain evidence="1 2">C3</strain>
    </source>
</reference>
<protein>
    <submittedName>
        <fullName evidence="1">Uncharacterized protein</fullName>
    </submittedName>
</protein>